<evidence type="ECO:0000256" key="10">
    <source>
        <dbReference type="SAM" id="Phobius"/>
    </source>
</evidence>
<organism evidence="11">
    <name type="scientific">candidate division TA06 bacterium ADurb.Bin417</name>
    <dbReference type="NCBI Taxonomy" id="1852828"/>
    <lineage>
        <taxon>Bacteria</taxon>
        <taxon>Bacteria division TA06</taxon>
    </lineage>
</organism>
<dbReference type="NCBIfam" id="TIGR00739">
    <property type="entry name" value="yajC"/>
    <property type="match status" value="1"/>
</dbReference>
<keyword evidence="8" id="KW-0811">Translocation</keyword>
<accession>A0A1V5M606</accession>
<dbReference type="GO" id="GO:0015031">
    <property type="term" value="P:protein transport"/>
    <property type="evidence" value="ECO:0007669"/>
    <property type="project" value="UniProtKB-KW"/>
</dbReference>
<dbReference type="PANTHER" id="PTHR33909">
    <property type="entry name" value="SEC TRANSLOCON ACCESSORY COMPLEX SUBUNIT YAJC"/>
    <property type="match status" value="1"/>
</dbReference>
<evidence type="ECO:0000256" key="4">
    <source>
        <dbReference type="ARBA" id="ARBA00022475"/>
    </source>
</evidence>
<dbReference type="Proteomes" id="UP000485484">
    <property type="component" value="Unassembled WGS sequence"/>
</dbReference>
<reference evidence="11" key="1">
    <citation type="submission" date="2017-02" db="EMBL/GenBank/DDBJ databases">
        <title>Delving into the versatile metabolic prowess of the omnipresent phylum Bacteroidetes.</title>
        <authorList>
            <person name="Nobu M.K."/>
            <person name="Mei R."/>
            <person name="Narihiro T."/>
            <person name="Kuroda K."/>
            <person name="Liu W.-T."/>
        </authorList>
    </citation>
    <scope>NUCLEOTIDE SEQUENCE</scope>
    <source>
        <strain evidence="11">ADurb.Bin417</strain>
    </source>
</reference>
<protein>
    <submittedName>
        <fullName evidence="11">Preprotein translocase subunit YajC</fullName>
    </submittedName>
</protein>
<gene>
    <name evidence="11" type="ORF">BWY73_01633</name>
</gene>
<dbReference type="EMBL" id="MWAK01000471">
    <property type="protein sequence ID" value="OPZ88663.1"/>
    <property type="molecule type" value="Genomic_DNA"/>
</dbReference>
<dbReference type="Pfam" id="PF02699">
    <property type="entry name" value="YajC"/>
    <property type="match status" value="1"/>
</dbReference>
<keyword evidence="4" id="KW-1003">Cell membrane</keyword>
<keyword evidence="6" id="KW-0653">Protein transport</keyword>
<evidence type="ECO:0000256" key="2">
    <source>
        <dbReference type="ARBA" id="ARBA00006742"/>
    </source>
</evidence>
<name>A0A1V5M606_UNCT6</name>
<keyword evidence="5 10" id="KW-0812">Transmembrane</keyword>
<keyword evidence="3" id="KW-0813">Transport</keyword>
<comment type="similarity">
    <text evidence="2">Belongs to the YajC family.</text>
</comment>
<sequence length="95" mass="10424">MPPQAPAAAPNPLFSFLPLVIILFIFYFMIIMPQQKKQRKHQEMLDSLKSGDQVVTIGGLHGKIAEVKVDVVILEVGTANSIKIRVNRSAIAGKV</sequence>
<dbReference type="PANTHER" id="PTHR33909:SF1">
    <property type="entry name" value="SEC TRANSLOCON ACCESSORY COMPLEX SUBUNIT YAJC"/>
    <property type="match status" value="1"/>
</dbReference>
<dbReference type="AlphaFoldDB" id="A0A1V5M606"/>
<evidence type="ECO:0000256" key="1">
    <source>
        <dbReference type="ARBA" id="ARBA00004162"/>
    </source>
</evidence>
<dbReference type="SMART" id="SM01323">
    <property type="entry name" value="YajC"/>
    <property type="match status" value="1"/>
</dbReference>
<comment type="caution">
    <text evidence="11">The sequence shown here is derived from an EMBL/GenBank/DDBJ whole genome shotgun (WGS) entry which is preliminary data.</text>
</comment>
<dbReference type="PRINTS" id="PR01853">
    <property type="entry name" value="YAJCTRNLCASE"/>
</dbReference>
<proteinExistence type="inferred from homology"/>
<feature type="transmembrane region" description="Helical" evidence="10">
    <location>
        <begin position="12"/>
        <end position="32"/>
    </location>
</feature>
<comment type="subcellular location">
    <subcellularLocation>
        <location evidence="1">Cell membrane</location>
        <topology evidence="1">Single-pass membrane protein</topology>
    </subcellularLocation>
</comment>
<dbReference type="GO" id="GO:0005886">
    <property type="term" value="C:plasma membrane"/>
    <property type="evidence" value="ECO:0007669"/>
    <property type="project" value="UniProtKB-SubCell"/>
</dbReference>
<evidence type="ECO:0000256" key="7">
    <source>
        <dbReference type="ARBA" id="ARBA00022989"/>
    </source>
</evidence>
<evidence type="ECO:0000256" key="9">
    <source>
        <dbReference type="ARBA" id="ARBA00023136"/>
    </source>
</evidence>
<evidence type="ECO:0000256" key="6">
    <source>
        <dbReference type="ARBA" id="ARBA00022927"/>
    </source>
</evidence>
<dbReference type="InterPro" id="IPR003849">
    <property type="entry name" value="Preprotein_translocase_YajC"/>
</dbReference>
<keyword evidence="7 10" id="KW-1133">Transmembrane helix</keyword>
<evidence type="ECO:0000256" key="8">
    <source>
        <dbReference type="ARBA" id="ARBA00023010"/>
    </source>
</evidence>
<keyword evidence="9 10" id="KW-0472">Membrane</keyword>
<evidence type="ECO:0000256" key="5">
    <source>
        <dbReference type="ARBA" id="ARBA00022692"/>
    </source>
</evidence>
<evidence type="ECO:0000313" key="11">
    <source>
        <dbReference type="EMBL" id="OPZ88663.1"/>
    </source>
</evidence>
<evidence type="ECO:0000256" key="3">
    <source>
        <dbReference type="ARBA" id="ARBA00022448"/>
    </source>
</evidence>